<dbReference type="PROSITE" id="PS01214">
    <property type="entry name" value="UPF0016"/>
    <property type="match status" value="1"/>
</dbReference>
<protein>
    <recommendedName>
        <fullName evidence="6">GDT1 family protein</fullName>
    </recommendedName>
</protein>
<keyword evidence="3 6" id="KW-0812">Transmembrane</keyword>
<gene>
    <name evidence="7" type="ORF">PSON_ATCC_30995.1.T0300289</name>
</gene>
<comment type="caution">
    <text evidence="7">The sequence shown here is derived from an EMBL/GenBank/DDBJ whole genome shotgun (WGS) entry which is preliminary data.</text>
</comment>
<evidence type="ECO:0000256" key="1">
    <source>
        <dbReference type="ARBA" id="ARBA00004141"/>
    </source>
</evidence>
<reference evidence="7" key="1">
    <citation type="submission" date="2021-01" db="EMBL/GenBank/DDBJ databases">
        <authorList>
            <consortium name="Genoscope - CEA"/>
            <person name="William W."/>
        </authorList>
    </citation>
    <scope>NUCLEOTIDE SEQUENCE</scope>
</reference>
<keyword evidence="6" id="KW-0732">Signal</keyword>
<comment type="similarity">
    <text evidence="2 6">Belongs to the GDT1 family.</text>
</comment>
<accession>A0A8S1M6D9</accession>
<comment type="caution">
    <text evidence="6">Lacks conserved residue(s) required for the propagation of feature annotation.</text>
</comment>
<evidence type="ECO:0000313" key="7">
    <source>
        <dbReference type="EMBL" id="CAD8073361.1"/>
    </source>
</evidence>
<dbReference type="Pfam" id="PF01169">
    <property type="entry name" value="GDT1"/>
    <property type="match status" value="2"/>
</dbReference>
<dbReference type="InterPro" id="IPR049555">
    <property type="entry name" value="GDT1-like_CS"/>
</dbReference>
<keyword evidence="5 6" id="KW-0472">Membrane</keyword>
<dbReference type="PANTHER" id="PTHR12608">
    <property type="entry name" value="TRANSMEMBRANE PROTEIN HTP-1 RELATED"/>
    <property type="match status" value="1"/>
</dbReference>
<proteinExistence type="inferred from homology"/>
<dbReference type="GO" id="GO:0032472">
    <property type="term" value="P:Golgi calcium ion transport"/>
    <property type="evidence" value="ECO:0007669"/>
    <property type="project" value="TreeGrafter"/>
</dbReference>
<dbReference type="Proteomes" id="UP000692954">
    <property type="component" value="Unassembled WGS sequence"/>
</dbReference>
<dbReference type="OrthoDB" id="442680at2759"/>
<dbReference type="InterPro" id="IPR001727">
    <property type="entry name" value="GDT1-like"/>
</dbReference>
<keyword evidence="4 6" id="KW-1133">Transmembrane helix</keyword>
<comment type="subcellular location">
    <subcellularLocation>
        <location evidence="1 6">Membrane</location>
        <topology evidence="1 6">Multi-pass membrane protein</topology>
    </subcellularLocation>
</comment>
<feature type="transmembrane region" description="Helical" evidence="6">
    <location>
        <begin position="92"/>
        <end position="112"/>
    </location>
</feature>
<name>A0A8S1M6D9_9CILI</name>
<dbReference type="GO" id="GO:0016020">
    <property type="term" value="C:membrane"/>
    <property type="evidence" value="ECO:0007669"/>
    <property type="project" value="UniProtKB-SubCell"/>
</dbReference>
<dbReference type="AlphaFoldDB" id="A0A8S1M6D9"/>
<dbReference type="GO" id="GO:0032468">
    <property type="term" value="P:Golgi calcium ion homeostasis"/>
    <property type="evidence" value="ECO:0007669"/>
    <property type="project" value="TreeGrafter"/>
</dbReference>
<dbReference type="PANTHER" id="PTHR12608:SF1">
    <property type="entry name" value="TRANSMEMBRANE PROTEIN 165"/>
    <property type="match status" value="1"/>
</dbReference>
<feature type="transmembrane region" description="Helical" evidence="6">
    <location>
        <begin position="232"/>
        <end position="250"/>
    </location>
</feature>
<evidence type="ECO:0000256" key="2">
    <source>
        <dbReference type="ARBA" id="ARBA00009190"/>
    </source>
</evidence>
<keyword evidence="8" id="KW-1185">Reference proteome</keyword>
<organism evidence="7 8">
    <name type="scientific">Paramecium sonneborni</name>
    <dbReference type="NCBI Taxonomy" id="65129"/>
    <lineage>
        <taxon>Eukaryota</taxon>
        <taxon>Sar</taxon>
        <taxon>Alveolata</taxon>
        <taxon>Ciliophora</taxon>
        <taxon>Intramacronucleata</taxon>
        <taxon>Oligohymenophorea</taxon>
        <taxon>Peniculida</taxon>
        <taxon>Parameciidae</taxon>
        <taxon>Paramecium</taxon>
    </lineage>
</organism>
<dbReference type="GO" id="GO:0005384">
    <property type="term" value="F:manganese ion transmembrane transporter activity"/>
    <property type="evidence" value="ECO:0007669"/>
    <property type="project" value="TreeGrafter"/>
</dbReference>
<evidence type="ECO:0000313" key="8">
    <source>
        <dbReference type="Proteomes" id="UP000692954"/>
    </source>
</evidence>
<feature type="transmembrane region" description="Helical" evidence="6">
    <location>
        <begin position="199"/>
        <end position="220"/>
    </location>
</feature>
<sequence>MSHIMSLRSFILISLVYVGYCKESGEKHLTILTQSIGSMLVSEIGDKTFFLAAILSMKFNRIAVFTGAAGALVLMTAISCAFGIIVPTLLPRFYTAIVVTIIFYFFGCKLLFDWYHMENEGDKEELKQVELELEELDKKLLSSHKIIDPENPSEGQKQDLVSVVPIQQIIWQAFIMTFLGEWGDRSQITTISLSAVQDADIVFLGCSIGHLICTTIAVVGGKLLAHQISEKTVNLAGGIVFIIFGLMHTYDLITGNLD</sequence>
<evidence type="ECO:0000256" key="6">
    <source>
        <dbReference type="RuleBase" id="RU365102"/>
    </source>
</evidence>
<dbReference type="EMBL" id="CAJJDN010000030">
    <property type="protein sequence ID" value="CAD8073361.1"/>
    <property type="molecule type" value="Genomic_DNA"/>
</dbReference>
<feature type="transmembrane region" description="Helical" evidence="6">
    <location>
        <begin position="62"/>
        <end position="86"/>
    </location>
</feature>
<feature type="signal peptide" evidence="6">
    <location>
        <begin position="1"/>
        <end position="21"/>
    </location>
</feature>
<evidence type="ECO:0000256" key="4">
    <source>
        <dbReference type="ARBA" id="ARBA00022989"/>
    </source>
</evidence>
<dbReference type="GO" id="GO:0005794">
    <property type="term" value="C:Golgi apparatus"/>
    <property type="evidence" value="ECO:0007669"/>
    <property type="project" value="TreeGrafter"/>
</dbReference>
<feature type="chain" id="PRO_5035966486" description="GDT1 family protein" evidence="6">
    <location>
        <begin position="22"/>
        <end position="258"/>
    </location>
</feature>
<evidence type="ECO:0000256" key="3">
    <source>
        <dbReference type="ARBA" id="ARBA00022692"/>
    </source>
</evidence>
<evidence type="ECO:0000256" key="5">
    <source>
        <dbReference type="ARBA" id="ARBA00023136"/>
    </source>
</evidence>
<dbReference type="GO" id="GO:0015085">
    <property type="term" value="F:calcium ion transmembrane transporter activity"/>
    <property type="evidence" value="ECO:0007669"/>
    <property type="project" value="TreeGrafter"/>
</dbReference>